<evidence type="ECO:0000256" key="4">
    <source>
        <dbReference type="ARBA" id="ARBA00022989"/>
    </source>
</evidence>
<reference evidence="7" key="2">
    <citation type="submission" date="2022-11" db="EMBL/GenBank/DDBJ databases">
        <title>Prophages regulate Shewanella fidelis motility and biofilm formation: implications for gut colonization dynamics in Ciona robusta.</title>
        <authorList>
            <person name="Natarajan O."/>
            <person name="Gibboney S.L."/>
            <person name="Young M.N."/>
            <person name="Lim S.J."/>
            <person name="Pluta N."/>
            <person name="Atkinson C.G.F."/>
            <person name="Leigh B.A."/>
            <person name="Liberti A."/>
            <person name="Kees E."/>
            <person name="Breitbart M."/>
            <person name="Gralnick J."/>
            <person name="Dishaw L.J."/>
        </authorList>
    </citation>
    <scope>NUCLEOTIDE SEQUENCE</scope>
    <source>
        <strain evidence="7">3313</strain>
    </source>
</reference>
<feature type="transmembrane region" description="Helical" evidence="6">
    <location>
        <begin position="40"/>
        <end position="65"/>
    </location>
</feature>
<organism evidence="7 9">
    <name type="scientific">Shewanella fidelis</name>
    <dbReference type="NCBI Taxonomy" id="173509"/>
    <lineage>
        <taxon>Bacteria</taxon>
        <taxon>Pseudomonadati</taxon>
        <taxon>Pseudomonadota</taxon>
        <taxon>Gammaproteobacteria</taxon>
        <taxon>Alteromonadales</taxon>
        <taxon>Shewanellaceae</taxon>
        <taxon>Shewanella</taxon>
    </lineage>
</organism>
<proteinExistence type="predicted"/>
<dbReference type="AlphaFoldDB" id="A0AAW8NLU4"/>
<evidence type="ECO:0000313" key="8">
    <source>
        <dbReference type="EMBL" id="MDW4826335.1"/>
    </source>
</evidence>
<keyword evidence="3 6" id="KW-0812">Transmembrane</keyword>
<feature type="transmembrane region" description="Helical" evidence="6">
    <location>
        <begin position="71"/>
        <end position="91"/>
    </location>
</feature>
<keyword evidence="4 6" id="KW-1133">Transmembrane helix</keyword>
<dbReference type="GO" id="GO:0005886">
    <property type="term" value="C:plasma membrane"/>
    <property type="evidence" value="ECO:0007669"/>
    <property type="project" value="UniProtKB-SubCell"/>
</dbReference>
<evidence type="ECO:0000256" key="3">
    <source>
        <dbReference type="ARBA" id="ARBA00022692"/>
    </source>
</evidence>
<accession>A0AAW8NLU4</accession>
<evidence type="ECO:0000313" key="9">
    <source>
        <dbReference type="Proteomes" id="UP001259340"/>
    </source>
</evidence>
<evidence type="ECO:0000313" key="7">
    <source>
        <dbReference type="EMBL" id="MDR8523521.1"/>
    </source>
</evidence>
<dbReference type="PANTHER" id="PTHR30086:SF17">
    <property type="entry name" value="LYSE FAMILY TRANSLOCATOR"/>
    <property type="match status" value="1"/>
</dbReference>
<keyword evidence="10" id="KW-1185">Reference proteome</keyword>
<dbReference type="Proteomes" id="UP001271263">
    <property type="component" value="Unassembled WGS sequence"/>
</dbReference>
<feature type="transmembrane region" description="Helical" evidence="6">
    <location>
        <begin position="155"/>
        <end position="175"/>
    </location>
</feature>
<keyword evidence="2" id="KW-1003">Cell membrane</keyword>
<evidence type="ECO:0000313" key="10">
    <source>
        <dbReference type="Proteomes" id="UP001271263"/>
    </source>
</evidence>
<dbReference type="EMBL" id="JAPMLD010000014">
    <property type="protein sequence ID" value="MDW4826335.1"/>
    <property type="molecule type" value="Genomic_DNA"/>
</dbReference>
<evidence type="ECO:0000256" key="1">
    <source>
        <dbReference type="ARBA" id="ARBA00004651"/>
    </source>
</evidence>
<dbReference type="PIRSF" id="PIRSF006324">
    <property type="entry name" value="LeuE"/>
    <property type="match status" value="1"/>
</dbReference>
<reference evidence="8 10" key="1">
    <citation type="journal article" date="2022" name="bioRxiv">
        <title>Prophages regulate Shewanella fidelis 3313 motility and biofilm formation: implications for gut colonization dynamics in Ciona robusta.</title>
        <authorList>
            <person name="Natarajan O."/>
            <person name="Gibboney S.L."/>
            <person name="Young M.N."/>
            <person name="Lim S.J."/>
            <person name="Pluta N."/>
            <person name="Atkinson C.G."/>
            <person name="Leigh B.A."/>
            <person name="Liberti A."/>
            <person name="Kees E.D."/>
            <person name="Breitbart M."/>
            <person name="Gralnick J.A."/>
            <person name="Dishaw L.J."/>
        </authorList>
    </citation>
    <scope>NUCLEOTIDE SEQUENCE [LARGE SCALE GENOMIC DNA]</scope>
    <source>
        <strain evidence="8 10">JG4066</strain>
    </source>
</reference>
<dbReference type="Pfam" id="PF01810">
    <property type="entry name" value="LysE"/>
    <property type="match status" value="1"/>
</dbReference>
<gene>
    <name evidence="7" type="ORF">OS133_07455</name>
    <name evidence="8" type="ORF">OS134_19870</name>
</gene>
<dbReference type="RefSeq" id="WP_310654475.1">
    <property type="nucleotide sequence ID" value="NZ_JAPMLA010000017.1"/>
</dbReference>
<feature type="transmembrane region" description="Helical" evidence="6">
    <location>
        <begin position="187"/>
        <end position="211"/>
    </location>
</feature>
<protein>
    <submittedName>
        <fullName evidence="7">LysE family transporter</fullName>
    </submittedName>
</protein>
<comment type="caution">
    <text evidence="7">The sequence shown here is derived from an EMBL/GenBank/DDBJ whole genome shotgun (WGS) entry which is preliminary data.</text>
</comment>
<sequence length="216" mass="23288">MDFQILISLALVHIVALASPGPDFALVVRIATQESRATAIAAALGIAIAILGHTLLSLTGVSLIIKSSEVLFTLVQLTGASYLAWMGLGALRAAKQHWQDKFTVEQTLVSKGLTVYQGFMQGLYTNILNPKALVFFITLFSTLITPQVNLITKSLAAALLFSLSFIWFSFIAIVLSKPSIQLKMKQAGPLINLLTGLIFVLVALVIINSVISTYLQ</sequence>
<feature type="transmembrane region" description="Helical" evidence="6">
    <location>
        <begin position="132"/>
        <end position="149"/>
    </location>
</feature>
<evidence type="ECO:0000256" key="2">
    <source>
        <dbReference type="ARBA" id="ARBA00022475"/>
    </source>
</evidence>
<evidence type="ECO:0000256" key="5">
    <source>
        <dbReference type="ARBA" id="ARBA00023136"/>
    </source>
</evidence>
<dbReference type="InterPro" id="IPR001123">
    <property type="entry name" value="LeuE-type"/>
</dbReference>
<evidence type="ECO:0000256" key="6">
    <source>
        <dbReference type="SAM" id="Phobius"/>
    </source>
</evidence>
<dbReference type="PANTHER" id="PTHR30086">
    <property type="entry name" value="ARGININE EXPORTER PROTEIN ARGO"/>
    <property type="match status" value="1"/>
</dbReference>
<keyword evidence="5 6" id="KW-0472">Membrane</keyword>
<dbReference type="EMBL" id="JAPMLE010000001">
    <property type="protein sequence ID" value="MDR8523521.1"/>
    <property type="molecule type" value="Genomic_DNA"/>
</dbReference>
<feature type="transmembrane region" description="Helical" evidence="6">
    <location>
        <begin position="6"/>
        <end position="28"/>
    </location>
</feature>
<comment type="subcellular location">
    <subcellularLocation>
        <location evidence="1">Cell membrane</location>
        <topology evidence="1">Multi-pass membrane protein</topology>
    </subcellularLocation>
</comment>
<dbReference type="GO" id="GO:0015171">
    <property type="term" value="F:amino acid transmembrane transporter activity"/>
    <property type="evidence" value="ECO:0007669"/>
    <property type="project" value="TreeGrafter"/>
</dbReference>
<name>A0AAW8NLU4_9GAMM</name>
<dbReference type="Proteomes" id="UP001259340">
    <property type="component" value="Unassembled WGS sequence"/>
</dbReference>